<gene>
    <name evidence="5" type="ORF">AZI98_03825</name>
</gene>
<evidence type="ECO:0000313" key="6">
    <source>
        <dbReference type="Proteomes" id="UP000076476"/>
    </source>
</evidence>
<feature type="domain" description="HTH deoR-type" evidence="4">
    <location>
        <begin position="5"/>
        <end position="60"/>
    </location>
</feature>
<dbReference type="SMART" id="SM00420">
    <property type="entry name" value="HTH_DEOR"/>
    <property type="match status" value="1"/>
</dbReference>
<dbReference type="PRINTS" id="PR00037">
    <property type="entry name" value="HTHLACR"/>
</dbReference>
<keyword evidence="6" id="KW-1185">Reference proteome</keyword>
<dbReference type="STRING" id="33936.AZI98_03825"/>
<dbReference type="PROSITE" id="PS51000">
    <property type="entry name" value="HTH_DEOR_2"/>
    <property type="match status" value="1"/>
</dbReference>
<protein>
    <submittedName>
        <fullName evidence="5">DeoR family transcriptional regulator</fullName>
    </submittedName>
</protein>
<evidence type="ECO:0000259" key="4">
    <source>
        <dbReference type="PROSITE" id="PS51000"/>
    </source>
</evidence>
<evidence type="ECO:0000256" key="2">
    <source>
        <dbReference type="ARBA" id="ARBA00023125"/>
    </source>
</evidence>
<dbReference type="GO" id="GO:0003677">
    <property type="term" value="F:DNA binding"/>
    <property type="evidence" value="ECO:0007669"/>
    <property type="project" value="UniProtKB-KW"/>
</dbReference>
<dbReference type="SUPFAM" id="SSF100950">
    <property type="entry name" value="NagB/RpiA/CoA transferase-like"/>
    <property type="match status" value="1"/>
</dbReference>
<keyword evidence="2" id="KW-0238">DNA-binding</keyword>
<comment type="caution">
    <text evidence="5">The sequence shown here is derived from an EMBL/GenBank/DDBJ whole genome shotgun (WGS) entry which is preliminary data.</text>
</comment>
<dbReference type="OrthoDB" id="9797223at2"/>
<evidence type="ECO:0000256" key="3">
    <source>
        <dbReference type="ARBA" id="ARBA00023163"/>
    </source>
</evidence>
<dbReference type="Pfam" id="PF08220">
    <property type="entry name" value="HTH_DeoR"/>
    <property type="match status" value="1"/>
</dbReference>
<evidence type="ECO:0000313" key="5">
    <source>
        <dbReference type="EMBL" id="KZN97393.1"/>
    </source>
</evidence>
<dbReference type="Proteomes" id="UP000076476">
    <property type="component" value="Unassembled WGS sequence"/>
</dbReference>
<dbReference type="InterPro" id="IPR018356">
    <property type="entry name" value="Tscrpt_reg_HTH_DeoR_CS"/>
</dbReference>
<evidence type="ECO:0000256" key="1">
    <source>
        <dbReference type="ARBA" id="ARBA00023015"/>
    </source>
</evidence>
<sequence>MSILPEERKNAILQELDRTGKVKVIDFAEQFQVSQETIRRDLMILEEKGLLKRVYGGAVKKSYQGTEPPFVQRKIVNQEAKIKIGKAAAKLISDGDTIVIDVGTTALELARSIENKKEITILTNSLPVSSVLTDLLNQKMFSGEVLLLGGQLNPKQQSVGGRLTEKMLSQFHIDKAFISAGGVSIDGGVSDYDLTETSVSQEMIHVSKEIILLVDHSKIGVDAFCKICPLEKVDVIVCDQPIPKGWKNHKKTNGINWITAD</sequence>
<dbReference type="RefSeq" id="WP_063386970.1">
    <property type="nucleotide sequence ID" value="NZ_LWBR01000010.1"/>
</dbReference>
<dbReference type="InterPro" id="IPR014036">
    <property type="entry name" value="DeoR-like_C"/>
</dbReference>
<proteinExistence type="predicted"/>
<keyword evidence="1" id="KW-0805">Transcription regulation</keyword>
<keyword evidence="3" id="KW-0804">Transcription</keyword>
<dbReference type="PANTHER" id="PTHR30363:SF44">
    <property type="entry name" value="AGA OPERON TRANSCRIPTIONAL REPRESSOR-RELATED"/>
    <property type="match status" value="1"/>
</dbReference>
<dbReference type="PROSITE" id="PS00894">
    <property type="entry name" value="HTH_DEOR_1"/>
    <property type="match status" value="1"/>
</dbReference>
<name>A0A165YS63_9BACI</name>
<dbReference type="Gene3D" id="1.10.10.10">
    <property type="entry name" value="Winged helix-like DNA-binding domain superfamily/Winged helix DNA-binding domain"/>
    <property type="match status" value="1"/>
</dbReference>
<dbReference type="SMART" id="SM01134">
    <property type="entry name" value="DeoRC"/>
    <property type="match status" value="1"/>
</dbReference>
<dbReference type="PANTHER" id="PTHR30363">
    <property type="entry name" value="HTH-TYPE TRANSCRIPTIONAL REGULATOR SRLR-RELATED"/>
    <property type="match status" value="1"/>
</dbReference>
<dbReference type="InterPro" id="IPR036388">
    <property type="entry name" value="WH-like_DNA-bd_sf"/>
</dbReference>
<reference evidence="5 6" key="1">
    <citation type="submission" date="2016-04" db="EMBL/GenBank/DDBJ databases">
        <title>Draft genome sequence of Aeribacillus pallidus 8m3 from petroleum reservoir.</title>
        <authorList>
            <person name="Poltaraus A.B."/>
            <person name="Nazina T.N."/>
            <person name="Tourova T.P."/>
            <person name="Malakho S.M."/>
            <person name="Korshunova A.V."/>
            <person name="Sokolova D.S."/>
        </authorList>
    </citation>
    <scope>NUCLEOTIDE SEQUENCE [LARGE SCALE GENOMIC DNA]</scope>
    <source>
        <strain evidence="5 6">8m3</strain>
    </source>
</reference>
<dbReference type="EMBL" id="LWBR01000010">
    <property type="protein sequence ID" value="KZN97393.1"/>
    <property type="molecule type" value="Genomic_DNA"/>
</dbReference>
<dbReference type="InterPro" id="IPR036390">
    <property type="entry name" value="WH_DNA-bd_sf"/>
</dbReference>
<dbReference type="InterPro" id="IPR001034">
    <property type="entry name" value="DeoR_HTH"/>
</dbReference>
<dbReference type="InterPro" id="IPR050313">
    <property type="entry name" value="Carb_Metab_HTH_regulators"/>
</dbReference>
<dbReference type="GO" id="GO:0003700">
    <property type="term" value="F:DNA-binding transcription factor activity"/>
    <property type="evidence" value="ECO:0007669"/>
    <property type="project" value="InterPro"/>
</dbReference>
<dbReference type="SUPFAM" id="SSF46785">
    <property type="entry name" value="Winged helix' DNA-binding domain"/>
    <property type="match status" value="1"/>
</dbReference>
<dbReference type="AlphaFoldDB" id="A0A165YS63"/>
<dbReference type="Gene3D" id="3.40.50.1360">
    <property type="match status" value="1"/>
</dbReference>
<accession>A0A165YS63</accession>
<dbReference type="InterPro" id="IPR037171">
    <property type="entry name" value="NagB/RpiA_transferase-like"/>
</dbReference>
<organism evidence="5 6">
    <name type="scientific">Aeribacillus pallidus</name>
    <dbReference type="NCBI Taxonomy" id="33936"/>
    <lineage>
        <taxon>Bacteria</taxon>
        <taxon>Bacillati</taxon>
        <taxon>Bacillota</taxon>
        <taxon>Bacilli</taxon>
        <taxon>Bacillales</taxon>
        <taxon>Bacillaceae</taxon>
        <taxon>Aeribacillus</taxon>
    </lineage>
</organism>
<dbReference type="Pfam" id="PF00455">
    <property type="entry name" value="DeoRC"/>
    <property type="match status" value="1"/>
</dbReference>